<dbReference type="PROSITE" id="PS50157">
    <property type="entry name" value="ZINC_FINGER_C2H2_2"/>
    <property type="match status" value="1"/>
</dbReference>
<keyword evidence="3" id="KW-0863">Zinc-finger</keyword>
<reference evidence="7" key="2">
    <citation type="submission" date="2020-10" db="UniProtKB">
        <authorList>
            <consortium name="WormBaseParasite"/>
        </authorList>
    </citation>
    <scope>IDENTIFICATION</scope>
</reference>
<evidence type="ECO:0000256" key="2">
    <source>
        <dbReference type="ARBA" id="ARBA00037930"/>
    </source>
</evidence>
<keyword evidence="6" id="KW-1185">Reference proteome</keyword>
<organism evidence="6 7">
    <name type="scientific">Panagrellus redivivus</name>
    <name type="common">Microworm</name>
    <dbReference type="NCBI Taxonomy" id="6233"/>
    <lineage>
        <taxon>Eukaryota</taxon>
        <taxon>Metazoa</taxon>
        <taxon>Ecdysozoa</taxon>
        <taxon>Nematoda</taxon>
        <taxon>Chromadorea</taxon>
        <taxon>Rhabditida</taxon>
        <taxon>Tylenchina</taxon>
        <taxon>Panagrolaimomorpha</taxon>
        <taxon>Panagrolaimoidea</taxon>
        <taxon>Panagrolaimidae</taxon>
        <taxon>Panagrellus</taxon>
    </lineage>
</organism>
<evidence type="ECO:0000256" key="4">
    <source>
        <dbReference type="SAM" id="MobiDB-lite"/>
    </source>
</evidence>
<dbReference type="PANTHER" id="PTHR46541:SF1">
    <property type="entry name" value="ZINC FINGER PROTEIN AEBP2"/>
    <property type="match status" value="1"/>
</dbReference>
<dbReference type="PROSITE" id="PS00028">
    <property type="entry name" value="ZINC_FINGER_C2H2_1"/>
    <property type="match status" value="1"/>
</dbReference>
<protein>
    <submittedName>
        <fullName evidence="7">C2H2-type domain-containing protein</fullName>
    </submittedName>
</protein>
<name>A0A7E4VY14_PANRE</name>
<comment type="similarity">
    <text evidence="2">Belongs to the AEBP2/jing C2H2-type zinc-finger family.</text>
</comment>
<evidence type="ECO:0000259" key="5">
    <source>
        <dbReference type="PROSITE" id="PS50157"/>
    </source>
</evidence>
<feature type="compositionally biased region" description="Low complexity" evidence="4">
    <location>
        <begin position="21"/>
        <end position="37"/>
    </location>
</feature>
<accession>A0A7E4VY14</accession>
<dbReference type="SUPFAM" id="SSF57667">
    <property type="entry name" value="beta-beta-alpha zinc fingers"/>
    <property type="match status" value="1"/>
</dbReference>
<dbReference type="WBParaSite" id="Pan_g4633.t1">
    <property type="protein sequence ID" value="Pan_g4633.t1"/>
    <property type="gene ID" value="Pan_g4633"/>
</dbReference>
<evidence type="ECO:0000313" key="6">
    <source>
        <dbReference type="Proteomes" id="UP000492821"/>
    </source>
</evidence>
<sequence length="470" mass="52305">MSSSTETTSLKRPAHCPSRNSNDSGFESRSSSGPSTSFCNHIEPIHEASVETTPSDSIATTIIEHTPTPTPTPELEIDEPCLKKPKLEISTTPEKFLHPDSFNKQEALAVRLIDACTSPRSVKQVKTMMKFILPAEVTIPPSLKRKEMKHFIAKKMTDKDLGTLVHGERDPDRVIGTFGEAGCEWGSCEARYETEDELIDHVMEAHLNAMRPTSSSAKIAEVCQWSDCGLSAARGDALKKYDWLVGHITLKHTPAAHPHKCVFGGCLKRFKTMTQLNNHFRTGHTDSDSSFGCKKASKKDIDTVKEEGDEEGKVVVKKPETPFGYVTGMGLGRERYRENIDARMFNWLVDVDTKAEKMKNPVFKVEPFKANYVKPSGALKRKCRPMAHRFTLVEADTIKPIIQTENPSEANVNPSGTAVLQSLFPSKPKVLSTRAAKKLKHTIHIEGETINLVPIPKAFQRPRQAYLNTN</sequence>
<dbReference type="Gene3D" id="3.30.160.60">
    <property type="entry name" value="Classic Zinc Finger"/>
    <property type="match status" value="1"/>
</dbReference>
<dbReference type="InterPro" id="IPR052130">
    <property type="entry name" value="AEBP2/jing_C2H2-ZnF"/>
</dbReference>
<keyword evidence="3" id="KW-0862">Zinc</keyword>
<keyword evidence="3" id="KW-0479">Metal-binding</keyword>
<feature type="region of interest" description="Disordered" evidence="4">
    <location>
        <begin position="1"/>
        <end position="40"/>
    </location>
</feature>
<dbReference type="InterPro" id="IPR036236">
    <property type="entry name" value="Znf_C2H2_sf"/>
</dbReference>
<dbReference type="SMART" id="SM00355">
    <property type="entry name" value="ZnF_C2H2"/>
    <property type="match status" value="3"/>
</dbReference>
<dbReference type="Proteomes" id="UP000492821">
    <property type="component" value="Unassembled WGS sequence"/>
</dbReference>
<evidence type="ECO:0000313" key="7">
    <source>
        <dbReference type="WBParaSite" id="Pan_g4633.t1"/>
    </source>
</evidence>
<dbReference type="AlphaFoldDB" id="A0A7E4VY14"/>
<evidence type="ECO:0000256" key="3">
    <source>
        <dbReference type="PROSITE-ProRule" id="PRU00042"/>
    </source>
</evidence>
<feature type="compositionally biased region" description="Polar residues" evidence="4">
    <location>
        <begin position="1"/>
        <end position="10"/>
    </location>
</feature>
<evidence type="ECO:0000256" key="1">
    <source>
        <dbReference type="ARBA" id="ARBA00022853"/>
    </source>
</evidence>
<proteinExistence type="inferred from homology"/>
<keyword evidence="1" id="KW-0156">Chromatin regulator</keyword>
<dbReference type="PANTHER" id="PTHR46541">
    <property type="entry name" value="ZINC FINGER PROTEIN AEBP2"/>
    <property type="match status" value="1"/>
</dbReference>
<feature type="domain" description="C2H2-type" evidence="5">
    <location>
        <begin position="259"/>
        <end position="289"/>
    </location>
</feature>
<dbReference type="GO" id="GO:0006357">
    <property type="term" value="P:regulation of transcription by RNA polymerase II"/>
    <property type="evidence" value="ECO:0007669"/>
    <property type="project" value="TreeGrafter"/>
</dbReference>
<reference evidence="6" key="1">
    <citation type="journal article" date="2013" name="Genetics">
        <title>The draft genome and transcriptome of Panagrellus redivivus are shaped by the harsh demands of a free-living lifestyle.</title>
        <authorList>
            <person name="Srinivasan J."/>
            <person name="Dillman A.R."/>
            <person name="Macchietto M.G."/>
            <person name="Heikkinen L."/>
            <person name="Lakso M."/>
            <person name="Fracchia K.M."/>
            <person name="Antoshechkin I."/>
            <person name="Mortazavi A."/>
            <person name="Wong G."/>
            <person name="Sternberg P.W."/>
        </authorList>
    </citation>
    <scope>NUCLEOTIDE SEQUENCE [LARGE SCALE GENOMIC DNA]</scope>
    <source>
        <strain evidence="6">MT8872</strain>
    </source>
</reference>
<dbReference type="GO" id="GO:0006325">
    <property type="term" value="P:chromatin organization"/>
    <property type="evidence" value="ECO:0007669"/>
    <property type="project" value="UniProtKB-KW"/>
</dbReference>
<dbReference type="GO" id="GO:0008270">
    <property type="term" value="F:zinc ion binding"/>
    <property type="evidence" value="ECO:0007669"/>
    <property type="project" value="UniProtKB-KW"/>
</dbReference>
<dbReference type="InterPro" id="IPR013087">
    <property type="entry name" value="Znf_C2H2_type"/>
</dbReference>
<dbReference type="GO" id="GO:0035098">
    <property type="term" value="C:ESC/E(Z) complex"/>
    <property type="evidence" value="ECO:0007669"/>
    <property type="project" value="TreeGrafter"/>
</dbReference>